<dbReference type="SUPFAM" id="SSF56176">
    <property type="entry name" value="FAD-binding/transporter-associated domain-like"/>
    <property type="match status" value="1"/>
</dbReference>
<dbReference type="InterPro" id="IPR016167">
    <property type="entry name" value="FAD-bd_PCMH_sub1"/>
</dbReference>
<keyword evidence="5" id="KW-1185">Reference proteome</keyword>
<evidence type="ECO:0000259" key="2">
    <source>
        <dbReference type="PROSITE" id="PS51387"/>
    </source>
</evidence>
<accession>A0A815KFN3</accession>
<dbReference type="PANTHER" id="PTHR43762:SF1">
    <property type="entry name" value="D-ARABINONO-1,4-LACTONE OXIDASE"/>
    <property type="match status" value="1"/>
</dbReference>
<dbReference type="OrthoDB" id="610608at2759"/>
<organism evidence="3 5">
    <name type="scientific">Didymodactylos carnosus</name>
    <dbReference type="NCBI Taxonomy" id="1234261"/>
    <lineage>
        <taxon>Eukaryota</taxon>
        <taxon>Metazoa</taxon>
        <taxon>Spiralia</taxon>
        <taxon>Gnathifera</taxon>
        <taxon>Rotifera</taxon>
        <taxon>Eurotatoria</taxon>
        <taxon>Bdelloidea</taxon>
        <taxon>Philodinida</taxon>
        <taxon>Philodinidae</taxon>
        <taxon>Didymodactylos</taxon>
    </lineage>
</organism>
<name>A0A815KFN3_9BILA</name>
<dbReference type="Pfam" id="PF04030">
    <property type="entry name" value="ALO"/>
    <property type="match status" value="1"/>
</dbReference>
<dbReference type="Gene3D" id="3.30.43.10">
    <property type="entry name" value="Uridine Diphospho-n-acetylenolpyruvylglucosamine Reductase, domain 2"/>
    <property type="match status" value="1"/>
</dbReference>
<dbReference type="AlphaFoldDB" id="A0A815KFN3"/>
<dbReference type="InterPro" id="IPR010031">
    <property type="entry name" value="FAD_lactone_oxidase-like"/>
</dbReference>
<dbReference type="Gene3D" id="3.30.465.10">
    <property type="match status" value="1"/>
</dbReference>
<dbReference type="Proteomes" id="UP000663829">
    <property type="component" value="Unassembled WGS sequence"/>
</dbReference>
<dbReference type="InterPro" id="IPR006094">
    <property type="entry name" value="Oxid_FAD_bind_N"/>
</dbReference>
<dbReference type="GO" id="GO:0071949">
    <property type="term" value="F:FAD binding"/>
    <property type="evidence" value="ECO:0007669"/>
    <property type="project" value="InterPro"/>
</dbReference>
<dbReference type="Proteomes" id="UP000681722">
    <property type="component" value="Unassembled WGS sequence"/>
</dbReference>
<dbReference type="EMBL" id="CAJOBC010082293">
    <property type="protein sequence ID" value="CAF4283934.1"/>
    <property type="molecule type" value="Genomic_DNA"/>
</dbReference>
<dbReference type="Pfam" id="PF01565">
    <property type="entry name" value="FAD_binding_4"/>
    <property type="match status" value="1"/>
</dbReference>
<dbReference type="PIRSF" id="PIRSF000136">
    <property type="entry name" value="LGO_GLO"/>
    <property type="match status" value="1"/>
</dbReference>
<dbReference type="InterPro" id="IPR007173">
    <property type="entry name" value="ALO_C"/>
</dbReference>
<feature type="non-terminal residue" evidence="3">
    <location>
        <position position="1"/>
    </location>
</feature>
<dbReference type="PANTHER" id="PTHR43762">
    <property type="entry name" value="L-GULONOLACTONE OXIDASE"/>
    <property type="match status" value="1"/>
</dbReference>
<protein>
    <recommendedName>
        <fullName evidence="2">FAD-binding PCMH-type domain-containing protein</fullName>
    </recommendedName>
</protein>
<dbReference type="PROSITE" id="PS51387">
    <property type="entry name" value="FAD_PCMH"/>
    <property type="match status" value="1"/>
</dbReference>
<reference evidence="3" key="1">
    <citation type="submission" date="2021-02" db="EMBL/GenBank/DDBJ databases">
        <authorList>
            <person name="Nowell W R."/>
        </authorList>
    </citation>
    <scope>NUCLEOTIDE SEQUENCE</scope>
</reference>
<dbReference type="GO" id="GO:0016020">
    <property type="term" value="C:membrane"/>
    <property type="evidence" value="ECO:0007669"/>
    <property type="project" value="InterPro"/>
</dbReference>
<evidence type="ECO:0000313" key="3">
    <source>
        <dbReference type="EMBL" id="CAF1389205.1"/>
    </source>
</evidence>
<dbReference type="GO" id="GO:0003885">
    <property type="term" value="F:D-arabinono-1,4-lactone oxidase activity"/>
    <property type="evidence" value="ECO:0007669"/>
    <property type="project" value="InterPro"/>
</dbReference>
<proteinExistence type="predicted"/>
<comment type="caution">
    <text evidence="3">The sequence shown here is derived from an EMBL/GenBank/DDBJ whole genome shotgun (WGS) entry which is preliminary data.</text>
</comment>
<keyword evidence="1" id="KW-0560">Oxidoreductase</keyword>
<sequence>MRNYDVVYVYINSTVPQFRVRFRMTFEMLNQFFKKLFFHSTNVWSNWAGNQISKPEQIFKPKTLEDLQLIIANARRNSKHIRCYCSGHTWSSLSVTNGYLLDMTDMNKISIEYNKEYECWTATVESGVSVEDLDNVLKQHNPSLAVSSNTVINSIRYGGIIATGCHGAGTNSHTIPDQMIKIEIVCADGELYEFSDKINKLEMSAARVNLGVLGIIYRMTLKVEPMFRLRMTDTLLEVQQVTSNSEYLKQLVLNSDGVEIFYFPFNSCGLNSNNDKIWIKTWERTNDNLTESGLPLNFKRLSQNLQTGFSEPLFETMVKHPSITPHLLYLLFQIIKEESNVLLAPDALHYQQGIDNILCLGMEFIFKVDEQFSNVWPKWNYVISKTYELAKKQPTPSYPFNLTMEMRFIKSSQALLSPAYDQNKDEIYCAIEIVSIKNSSGFNEFSNDVALNWISNGSKANPHWAKMWEHLNGIVPYIQQTHQQDNLLGQFNSIRTKYDPNGLFFDNKS</sequence>
<dbReference type="InterPro" id="IPR036318">
    <property type="entry name" value="FAD-bd_PCMH-like_sf"/>
</dbReference>
<gene>
    <name evidence="3" type="ORF">GPM918_LOCUS32713</name>
    <name evidence="4" type="ORF">SRO942_LOCUS33386</name>
</gene>
<evidence type="ECO:0000256" key="1">
    <source>
        <dbReference type="ARBA" id="ARBA00023002"/>
    </source>
</evidence>
<evidence type="ECO:0000313" key="5">
    <source>
        <dbReference type="Proteomes" id="UP000663829"/>
    </source>
</evidence>
<dbReference type="EMBL" id="CAJNOQ010016887">
    <property type="protein sequence ID" value="CAF1389205.1"/>
    <property type="molecule type" value="Genomic_DNA"/>
</dbReference>
<feature type="domain" description="FAD-binding PCMH-type" evidence="2">
    <location>
        <begin position="51"/>
        <end position="226"/>
    </location>
</feature>
<evidence type="ECO:0000313" key="4">
    <source>
        <dbReference type="EMBL" id="CAF4283934.1"/>
    </source>
</evidence>
<dbReference type="Gene3D" id="3.30.70.2520">
    <property type="match status" value="1"/>
</dbReference>
<dbReference type="InterPro" id="IPR016166">
    <property type="entry name" value="FAD-bd_PCMH"/>
</dbReference>
<dbReference type="InterPro" id="IPR016169">
    <property type="entry name" value="FAD-bd_PCMH_sub2"/>
</dbReference>